<dbReference type="EMBL" id="CP038633">
    <property type="protein sequence ID" value="QCC46125.1"/>
    <property type="molecule type" value="Genomic_DNA"/>
</dbReference>
<evidence type="ECO:0000313" key="1">
    <source>
        <dbReference type="EMBL" id="QCC46125.1"/>
    </source>
</evidence>
<name>A0A4D6GWN8_HALS9</name>
<dbReference type="GeneID" id="68693857"/>
<gene>
    <name evidence="2" type="ORF">APQ99_02400</name>
    <name evidence="1" type="ORF">HBSAL_13045</name>
</gene>
<sequence length="446" mass="50027">MHATIDVRLTVSIDDDKTIPLATLAEFITDQNVESVLLEGLVESLDAARVEALCGEKHAHGNGDQRFQRAGTDTRTAVTTAGEHEFDLHYVEDTAADHDESSYFRPVEDVLSFDGQNRYQQDIAAKSVDLATSLSYRDAADHGDGILSKMPSPTTINRRAREYGSKLKQFLPDCVADTDADAVIPDGTKCHSQDDDRTYHSVQATLGEDTAEESRSLLDLSVNADWDETAADLDDIDAVTDDATVVSDADDGIVTAFTDEYSDHQLDLVHVGRTLDYNLWDDGVFSLDRRNEIVSEVIDEVFHLKNSVAKHRPNEEFAAIRERIARTTERIEKTAWQLDQYGSEKAAGYLRRWLPSIVTFAEQAAEGFEVPWTSNPVERLMGEVSKRCKNQWMRWTTEGLEAILQLRLVKYADPEYYQSFLDELLQRSTKTAMSCDLSVESTRGKL</sequence>
<dbReference type="RefSeq" id="WP_010904179.1">
    <property type="nucleotide sequence ID" value="NZ_VRYN01000019.1"/>
</dbReference>
<dbReference type="AlphaFoldDB" id="A0A4D6GWN8"/>
<organism evidence="1 3">
    <name type="scientific">Halobacterium salinarum (strain ATCC 33171 / DSM 3754 / JCM 8978 / NBRC 102687 / NCIMB 764 / 91-R6)</name>
    <dbReference type="NCBI Taxonomy" id="2597657"/>
    <lineage>
        <taxon>Archaea</taxon>
        <taxon>Methanobacteriati</taxon>
        <taxon>Methanobacteriota</taxon>
        <taxon>Stenosarchaea group</taxon>
        <taxon>Halobacteria</taxon>
        <taxon>Halobacteriales</taxon>
        <taxon>Halobacteriaceae</taxon>
        <taxon>Halobacterium</taxon>
    </lineage>
</organism>
<dbReference type="EMBL" id="VRYN01000019">
    <property type="protein sequence ID" value="TYO71798.1"/>
    <property type="molecule type" value="Genomic_DNA"/>
</dbReference>
<reference evidence="2 4" key="2">
    <citation type="submission" date="2019-07" db="EMBL/GenBank/DDBJ databases">
        <title>Genomic Encyclopedia of Archaeal and Bacterial Type Strains, Phase II (KMG-II): from individual species to whole genera.</title>
        <authorList>
            <person name="Goeker M."/>
        </authorList>
    </citation>
    <scope>NUCLEOTIDE SEQUENCE [LARGE SCALE GENOMIC DNA]</scope>
    <source>
        <strain evidence="2 4">DSM 3754</strain>
    </source>
</reference>
<dbReference type="NCBIfam" id="NF041731">
    <property type="entry name" value="transpos_ISH6"/>
    <property type="match status" value="1"/>
</dbReference>
<keyword evidence="1" id="KW-0614">Plasmid</keyword>
<reference evidence="1 3" key="1">
    <citation type="journal article" date="2019" name="Microbiol. Resour. Announc.">
        <title>The Genome Sequence of the Halobacterium salinarum Type Strain Is Closely Related to That of Laboratory Strains NRC-1 and R1.</title>
        <authorList>
            <person name="Pfeiffer F."/>
            <person name="Marchfelder A."/>
            <person name="Habermann B."/>
            <person name="Dyall-Smith M.L."/>
        </authorList>
    </citation>
    <scope>NUCLEOTIDE SEQUENCE [LARGE SCALE GENOMIC DNA]</scope>
    <source>
        <strain evidence="1">91-R6</strain>
        <strain evidence="3">ATCC 33171 / DSM 3754 / JCM 8978 / NBRC 102687 / NCIMB 764 / 91-R6</strain>
        <plasmid evidence="3">phsal2</plasmid>
    </source>
</reference>
<evidence type="ECO:0000313" key="3">
    <source>
        <dbReference type="Proteomes" id="UP000296216"/>
    </source>
</evidence>
<geneLocation type="plasmid" evidence="1">
    <name>pHSAL2</name>
</geneLocation>
<dbReference type="Proteomes" id="UP000323075">
    <property type="component" value="Unassembled WGS sequence"/>
</dbReference>
<evidence type="ECO:0000313" key="2">
    <source>
        <dbReference type="EMBL" id="TYO71798.1"/>
    </source>
</evidence>
<evidence type="ECO:0000313" key="4">
    <source>
        <dbReference type="Proteomes" id="UP000323075"/>
    </source>
</evidence>
<protein>
    <submittedName>
        <fullName evidence="1">ISH6-type transposase ISH6</fullName>
    </submittedName>
</protein>
<accession>A0A4D6GWN8</accession>
<proteinExistence type="predicted"/>
<dbReference type="Proteomes" id="UP000296216">
    <property type="component" value="Plasmid pHSAL2"/>
</dbReference>
<reference evidence="1" key="3">
    <citation type="journal article" name="MicrobiologyOpen">
        <title>Whole-genome comparison between the type strain of Halobacterium salinarum (DSM 3754(T)) and the laboratory strains R1 and NRC-1.</title>
        <authorList>
            <person name="Pfeiffer F."/>
            <person name="Losensky G."/>
            <person name="Marchfelder A."/>
            <person name="Habermann B."/>
            <person name="Dyall-Smith M."/>
        </authorList>
    </citation>
    <scope>NUCLEOTIDE SEQUENCE</scope>
    <source>
        <strain evidence="1">91-R6</strain>
    </source>
</reference>
<geneLocation type="plasmid" evidence="3">
    <name>phsal2</name>
</geneLocation>